<comment type="caution">
    <text evidence="1">The sequence shown here is derived from an EMBL/GenBank/DDBJ whole genome shotgun (WGS) entry which is preliminary data.</text>
</comment>
<accession>A0ACA9R9G6</accession>
<evidence type="ECO:0000313" key="2">
    <source>
        <dbReference type="Proteomes" id="UP000789920"/>
    </source>
</evidence>
<proteinExistence type="predicted"/>
<dbReference type="Proteomes" id="UP000789920">
    <property type="component" value="Unassembled WGS sequence"/>
</dbReference>
<dbReference type="EMBL" id="CAJVQC010046530">
    <property type="protein sequence ID" value="CAG8783165.1"/>
    <property type="molecule type" value="Genomic_DNA"/>
</dbReference>
<gene>
    <name evidence="1" type="ORF">RPERSI_LOCUS17905</name>
</gene>
<evidence type="ECO:0000313" key="1">
    <source>
        <dbReference type="EMBL" id="CAG8783165.1"/>
    </source>
</evidence>
<name>A0ACA9R9G6_9GLOM</name>
<protein>
    <submittedName>
        <fullName evidence="1">36367_t:CDS:1</fullName>
    </submittedName>
</protein>
<keyword evidence="2" id="KW-1185">Reference proteome</keyword>
<feature type="non-terminal residue" evidence="1">
    <location>
        <position position="1"/>
    </location>
</feature>
<organism evidence="1 2">
    <name type="scientific">Racocetra persica</name>
    <dbReference type="NCBI Taxonomy" id="160502"/>
    <lineage>
        <taxon>Eukaryota</taxon>
        <taxon>Fungi</taxon>
        <taxon>Fungi incertae sedis</taxon>
        <taxon>Mucoromycota</taxon>
        <taxon>Glomeromycotina</taxon>
        <taxon>Glomeromycetes</taxon>
        <taxon>Diversisporales</taxon>
        <taxon>Gigasporaceae</taxon>
        <taxon>Racocetra</taxon>
    </lineage>
</organism>
<reference evidence="1" key="1">
    <citation type="submission" date="2021-06" db="EMBL/GenBank/DDBJ databases">
        <authorList>
            <person name="Kallberg Y."/>
            <person name="Tangrot J."/>
            <person name="Rosling A."/>
        </authorList>
    </citation>
    <scope>NUCLEOTIDE SEQUENCE</scope>
    <source>
        <strain evidence="1">MA461A</strain>
    </source>
</reference>
<sequence length="85" mass="9778">ITLTFVQASYNLKNIWIKEIGNEKEKKIMIMVIISNITLDIIGLVDLTTNLILQLQSLNYLKHTNLLPLFARTSTFTSEKIEIEI</sequence>